<feature type="transmembrane region" description="Helical" evidence="7">
    <location>
        <begin position="6"/>
        <end position="26"/>
    </location>
</feature>
<evidence type="ECO:0000256" key="3">
    <source>
        <dbReference type="ARBA" id="ARBA00022723"/>
    </source>
</evidence>
<reference evidence="9" key="1">
    <citation type="journal article" date="2019" name="bioRxiv">
        <title>Genomics, evolutionary history and diagnostics of the Alternaria alternata species group including apple and Asian pear pathotypes.</title>
        <authorList>
            <person name="Armitage A.D."/>
            <person name="Cockerton H.M."/>
            <person name="Sreenivasaprasad S."/>
            <person name="Woodhall J.W."/>
            <person name="Lane C.R."/>
            <person name="Harrison R.J."/>
            <person name="Clarkson J.P."/>
        </authorList>
    </citation>
    <scope>NUCLEOTIDE SEQUENCE [LARGE SCALE GENOMIC DNA]</scope>
    <source>
        <strain evidence="9">FERA 1082</strain>
    </source>
</reference>
<dbReference type="PRINTS" id="PR00465">
    <property type="entry name" value="EP450IV"/>
</dbReference>
<evidence type="ECO:0000256" key="5">
    <source>
        <dbReference type="PIRSR" id="PIRSR602403-1"/>
    </source>
</evidence>
<feature type="binding site" description="axial binding residue" evidence="5">
    <location>
        <position position="484"/>
    </location>
    <ligand>
        <name>heme</name>
        <dbReference type="ChEBI" id="CHEBI:30413"/>
    </ligand>
    <ligandPart>
        <name>Fe</name>
        <dbReference type="ChEBI" id="CHEBI:18248"/>
    </ligandPart>
</feature>
<dbReference type="GO" id="GO:0016705">
    <property type="term" value="F:oxidoreductase activity, acting on paired donors, with incorporation or reduction of molecular oxygen"/>
    <property type="evidence" value="ECO:0007669"/>
    <property type="project" value="InterPro"/>
</dbReference>
<comment type="cofactor">
    <cofactor evidence="1 5">
        <name>heme</name>
        <dbReference type="ChEBI" id="CHEBI:30413"/>
    </cofactor>
</comment>
<dbReference type="AlphaFoldDB" id="A0A4Q4LZ85"/>
<keyword evidence="7" id="KW-1133">Transmembrane helix</keyword>
<keyword evidence="4 5" id="KW-0408">Iron</keyword>
<gene>
    <name evidence="8" type="ORF">AA0114_g12328</name>
</gene>
<dbReference type="PANTHER" id="PTHR24305:SF232">
    <property type="entry name" value="P450, PUTATIVE (EUROFUNG)-RELATED"/>
    <property type="match status" value="1"/>
</dbReference>
<accession>A0A4Q4LZ85</accession>
<keyword evidence="7" id="KW-0812">Transmembrane</keyword>
<keyword evidence="6" id="KW-0560">Oxidoreductase</keyword>
<dbReference type="EMBL" id="PDXA01000078">
    <property type="protein sequence ID" value="RYN30005.1"/>
    <property type="molecule type" value="Genomic_DNA"/>
</dbReference>
<evidence type="ECO:0000256" key="2">
    <source>
        <dbReference type="ARBA" id="ARBA00010617"/>
    </source>
</evidence>
<evidence type="ECO:0000313" key="8">
    <source>
        <dbReference type="EMBL" id="RYN30005.1"/>
    </source>
</evidence>
<dbReference type="Pfam" id="PF00067">
    <property type="entry name" value="p450"/>
    <property type="match status" value="1"/>
</dbReference>
<dbReference type="SUPFAM" id="SSF48264">
    <property type="entry name" value="Cytochrome P450"/>
    <property type="match status" value="1"/>
</dbReference>
<dbReference type="GO" id="GO:0020037">
    <property type="term" value="F:heme binding"/>
    <property type="evidence" value="ECO:0007669"/>
    <property type="project" value="InterPro"/>
</dbReference>
<dbReference type="InterPro" id="IPR050121">
    <property type="entry name" value="Cytochrome_P450_monoxygenase"/>
</dbReference>
<dbReference type="PRINTS" id="PR00385">
    <property type="entry name" value="P450"/>
</dbReference>
<dbReference type="InterPro" id="IPR002403">
    <property type="entry name" value="Cyt_P450_E_grp-IV"/>
</dbReference>
<evidence type="ECO:0008006" key="10">
    <source>
        <dbReference type="Google" id="ProtNLM"/>
    </source>
</evidence>
<sequence>MLSITSLSLSVSIAYVGYITIYRIFFHPLRSVPGPFLARFSKLWLVWHVRKGKSHIQFPKLHAQFGPIVRIAPNQVLVCEEDAVKTIYGAGTSFTKGDWYQMCAAPDKNWKPVDEVLDLLTETNMEKYRRQRRAIGPAYSIMGLEKHEGLLDAYIDKFVAKLEDLRGTEVGLANWGHIFALDSMSQFTLGKSPGYTDKGSDDGNEDASHALWQCFTVIGLFPGFVKLMHSIPKVGMLLILPMSLLLGIRIPKIWPVFNFCSPNIMQRLRTLESMKDVELPASRPGFPQECGKDVGVPEQRGESIEETDMLTTLMRLHNDREARFPPSWVLSIALTNFGAGHDTLMFTLSSAIYHTYTSPSILARLRKDMESQGVTRNSKYSDIVARVPLLLAVLKESMRLWPTIGWYLPRLVPTTGVTLCDTYLPQGTTVGTSLWTSHFGSEVFPEPHKFDPDRWLPDGTEEKRRRIGRMDSVWMGFGGGSRSCPGQHLARFFVVKALARLVMECDVEVNGEPEIGGWFQCTLTGVGIIVKKRRIE</sequence>
<name>A0A4Q4LZ85_9PLEO</name>
<dbReference type="Proteomes" id="UP000292402">
    <property type="component" value="Unassembled WGS sequence"/>
</dbReference>
<keyword evidence="6" id="KW-0503">Monooxygenase</keyword>
<keyword evidence="3 5" id="KW-0479">Metal-binding</keyword>
<dbReference type="Gene3D" id="1.10.630.10">
    <property type="entry name" value="Cytochrome P450"/>
    <property type="match status" value="1"/>
</dbReference>
<protein>
    <recommendedName>
        <fullName evidence="10">Cytochrome P450 monooxygenase</fullName>
    </recommendedName>
</protein>
<dbReference type="PROSITE" id="PS00086">
    <property type="entry name" value="CYTOCHROME_P450"/>
    <property type="match status" value="1"/>
</dbReference>
<evidence type="ECO:0000313" key="9">
    <source>
        <dbReference type="Proteomes" id="UP000292402"/>
    </source>
</evidence>
<evidence type="ECO:0000256" key="6">
    <source>
        <dbReference type="RuleBase" id="RU000461"/>
    </source>
</evidence>
<evidence type="ECO:0000256" key="7">
    <source>
        <dbReference type="SAM" id="Phobius"/>
    </source>
</evidence>
<dbReference type="InterPro" id="IPR001128">
    <property type="entry name" value="Cyt_P450"/>
</dbReference>
<dbReference type="OrthoDB" id="3934656at2759"/>
<dbReference type="PANTHER" id="PTHR24305">
    <property type="entry name" value="CYTOCHROME P450"/>
    <property type="match status" value="1"/>
</dbReference>
<keyword evidence="7" id="KW-0472">Membrane</keyword>
<dbReference type="GO" id="GO:0005506">
    <property type="term" value="F:iron ion binding"/>
    <property type="evidence" value="ECO:0007669"/>
    <property type="project" value="InterPro"/>
</dbReference>
<dbReference type="InterPro" id="IPR036396">
    <property type="entry name" value="Cyt_P450_sf"/>
</dbReference>
<dbReference type="InterPro" id="IPR017972">
    <property type="entry name" value="Cyt_P450_CS"/>
</dbReference>
<keyword evidence="5 6" id="KW-0349">Heme</keyword>
<evidence type="ECO:0000256" key="1">
    <source>
        <dbReference type="ARBA" id="ARBA00001971"/>
    </source>
</evidence>
<organism evidence="8 9">
    <name type="scientific">Alternaria tenuissima</name>
    <dbReference type="NCBI Taxonomy" id="119927"/>
    <lineage>
        <taxon>Eukaryota</taxon>
        <taxon>Fungi</taxon>
        <taxon>Dikarya</taxon>
        <taxon>Ascomycota</taxon>
        <taxon>Pezizomycotina</taxon>
        <taxon>Dothideomycetes</taxon>
        <taxon>Pleosporomycetidae</taxon>
        <taxon>Pleosporales</taxon>
        <taxon>Pleosporineae</taxon>
        <taxon>Pleosporaceae</taxon>
        <taxon>Alternaria</taxon>
        <taxon>Alternaria sect. Alternaria</taxon>
        <taxon>Alternaria alternata complex</taxon>
    </lineage>
</organism>
<comment type="similarity">
    <text evidence="2 6">Belongs to the cytochrome P450 family.</text>
</comment>
<dbReference type="GO" id="GO:0004497">
    <property type="term" value="F:monooxygenase activity"/>
    <property type="evidence" value="ECO:0007669"/>
    <property type="project" value="UniProtKB-KW"/>
</dbReference>
<evidence type="ECO:0000256" key="4">
    <source>
        <dbReference type="ARBA" id="ARBA00023004"/>
    </source>
</evidence>
<proteinExistence type="inferred from homology"/>
<comment type="caution">
    <text evidence="8">The sequence shown here is derived from an EMBL/GenBank/DDBJ whole genome shotgun (WGS) entry which is preliminary data.</text>
</comment>